<dbReference type="InterPro" id="IPR050327">
    <property type="entry name" value="Proton-linked_MCT"/>
</dbReference>
<dbReference type="AlphaFoldDB" id="A0A5J5F096"/>
<organism evidence="2 3">
    <name type="scientific">Sphaerosporella brunnea</name>
    <dbReference type="NCBI Taxonomy" id="1250544"/>
    <lineage>
        <taxon>Eukaryota</taxon>
        <taxon>Fungi</taxon>
        <taxon>Dikarya</taxon>
        <taxon>Ascomycota</taxon>
        <taxon>Pezizomycotina</taxon>
        <taxon>Pezizomycetes</taxon>
        <taxon>Pezizales</taxon>
        <taxon>Pyronemataceae</taxon>
        <taxon>Sphaerosporella</taxon>
    </lineage>
</organism>
<feature type="transmembrane region" description="Helical" evidence="1">
    <location>
        <begin position="29"/>
        <end position="52"/>
    </location>
</feature>
<keyword evidence="1" id="KW-1133">Transmembrane helix</keyword>
<keyword evidence="1" id="KW-0812">Transmembrane</keyword>
<dbReference type="EMBL" id="VXIS01000060">
    <property type="protein sequence ID" value="KAA8909157.1"/>
    <property type="molecule type" value="Genomic_DNA"/>
</dbReference>
<evidence type="ECO:0000313" key="2">
    <source>
        <dbReference type="EMBL" id="KAA8909157.1"/>
    </source>
</evidence>
<accession>A0A5J5F096</accession>
<feature type="transmembrane region" description="Helical" evidence="1">
    <location>
        <begin position="59"/>
        <end position="78"/>
    </location>
</feature>
<protein>
    <recommendedName>
        <fullName evidence="4">Major facilitator superfamily domain-containing protein</fullName>
    </recommendedName>
</protein>
<dbReference type="OrthoDB" id="2213137at2759"/>
<sequence length="206" mass="22467">MAVPGGLMADVLRCLPCQLPPKKCLPWSMFAFIGVLSVSSSMVIGPLATIFLRKTSTRTVMATGVVLETGALVAASFSKKIWHLFLTHGVFFGLEMGMLFTGNVSVVSQWFAKKRSGITTAGSGTVEPLYKNTPYKNNLCIRLRGPGPDGFVWEIRIFFMKNLYGILIKSAAEQPFFIVRPCAAASERSSSHLNTGHHSYAKPTSM</sequence>
<dbReference type="PANTHER" id="PTHR11360:SF315">
    <property type="entry name" value="TRANSPORTER MCH2-RELATED"/>
    <property type="match status" value="1"/>
</dbReference>
<dbReference type="Gene3D" id="1.20.1250.20">
    <property type="entry name" value="MFS general substrate transporter like domains"/>
    <property type="match status" value="1"/>
</dbReference>
<evidence type="ECO:0008006" key="4">
    <source>
        <dbReference type="Google" id="ProtNLM"/>
    </source>
</evidence>
<comment type="caution">
    <text evidence="2">The sequence shown here is derived from an EMBL/GenBank/DDBJ whole genome shotgun (WGS) entry which is preliminary data.</text>
</comment>
<gene>
    <name evidence="2" type="ORF">FN846DRAFT_627949</name>
</gene>
<proteinExistence type="predicted"/>
<evidence type="ECO:0000256" key="1">
    <source>
        <dbReference type="SAM" id="Phobius"/>
    </source>
</evidence>
<dbReference type="InterPro" id="IPR036259">
    <property type="entry name" value="MFS_trans_sf"/>
</dbReference>
<feature type="transmembrane region" description="Helical" evidence="1">
    <location>
        <begin position="84"/>
        <end position="106"/>
    </location>
</feature>
<keyword evidence="3" id="KW-1185">Reference proteome</keyword>
<evidence type="ECO:0000313" key="3">
    <source>
        <dbReference type="Proteomes" id="UP000326924"/>
    </source>
</evidence>
<reference evidence="2 3" key="1">
    <citation type="submission" date="2019-09" db="EMBL/GenBank/DDBJ databases">
        <title>Draft genome of the ectomycorrhizal ascomycete Sphaerosporella brunnea.</title>
        <authorList>
            <consortium name="DOE Joint Genome Institute"/>
            <person name="Benucci G.M."/>
            <person name="Marozzi G."/>
            <person name="Antonielli L."/>
            <person name="Sanchez S."/>
            <person name="Marco P."/>
            <person name="Wang X."/>
            <person name="Falini L.B."/>
            <person name="Barry K."/>
            <person name="Haridas S."/>
            <person name="Lipzen A."/>
            <person name="Labutti K."/>
            <person name="Grigoriev I.V."/>
            <person name="Murat C."/>
            <person name="Martin F."/>
            <person name="Albertini E."/>
            <person name="Donnini D."/>
            <person name="Bonito G."/>
        </authorList>
    </citation>
    <scope>NUCLEOTIDE SEQUENCE [LARGE SCALE GENOMIC DNA]</scope>
    <source>
        <strain evidence="2 3">Sb_GMNB300</strain>
    </source>
</reference>
<name>A0A5J5F096_9PEZI</name>
<dbReference type="PANTHER" id="PTHR11360">
    <property type="entry name" value="MONOCARBOXYLATE TRANSPORTER"/>
    <property type="match status" value="1"/>
</dbReference>
<keyword evidence="1" id="KW-0472">Membrane</keyword>
<dbReference type="InParanoid" id="A0A5J5F096"/>
<dbReference type="Proteomes" id="UP000326924">
    <property type="component" value="Unassembled WGS sequence"/>
</dbReference>
<dbReference type="SUPFAM" id="SSF103473">
    <property type="entry name" value="MFS general substrate transporter"/>
    <property type="match status" value="1"/>
</dbReference>